<organism evidence="3 4">
    <name type="scientific">Leucobacter viscericola</name>
    <dbReference type="NCBI Taxonomy" id="2714935"/>
    <lineage>
        <taxon>Bacteria</taxon>
        <taxon>Bacillati</taxon>
        <taxon>Actinomycetota</taxon>
        <taxon>Actinomycetes</taxon>
        <taxon>Micrococcales</taxon>
        <taxon>Microbacteriaceae</taxon>
        <taxon>Leucobacter</taxon>
    </lineage>
</organism>
<dbReference type="PANTHER" id="PTHR34039">
    <property type="entry name" value="UPF0102 PROTEIN YRAN"/>
    <property type="match status" value="1"/>
</dbReference>
<dbReference type="CDD" id="cd20736">
    <property type="entry name" value="PoNe_Nuclease"/>
    <property type="match status" value="1"/>
</dbReference>
<dbReference type="Pfam" id="PF02021">
    <property type="entry name" value="UPF0102"/>
    <property type="match status" value="1"/>
</dbReference>
<dbReference type="InterPro" id="IPR011856">
    <property type="entry name" value="tRNA_endonuc-like_dom_sf"/>
</dbReference>
<keyword evidence="4" id="KW-1185">Reference proteome</keyword>
<dbReference type="KEGG" id="lvi:G7068_02745"/>
<gene>
    <name evidence="3" type="ORF">G7068_02745</name>
</gene>
<protein>
    <recommendedName>
        <fullName evidence="2">UPF0102 protein G7068_02745</fullName>
    </recommendedName>
</protein>
<evidence type="ECO:0000256" key="2">
    <source>
        <dbReference type="HAMAP-Rule" id="MF_00048"/>
    </source>
</evidence>
<dbReference type="InterPro" id="IPR003509">
    <property type="entry name" value="UPF0102_YraN-like"/>
</dbReference>
<proteinExistence type="inferred from homology"/>
<reference evidence="3 4" key="1">
    <citation type="submission" date="2020-03" db="EMBL/GenBank/DDBJ databases">
        <title>Leucobacter sp. nov., isolated from beetles.</title>
        <authorList>
            <person name="Hyun D.-W."/>
            <person name="Bae J.-W."/>
        </authorList>
    </citation>
    <scope>NUCLEOTIDE SEQUENCE [LARGE SCALE GENOMIC DNA]</scope>
    <source>
        <strain evidence="3 4">HDW9C</strain>
    </source>
</reference>
<dbReference type="PANTHER" id="PTHR34039:SF1">
    <property type="entry name" value="UPF0102 PROTEIN YRAN"/>
    <property type="match status" value="1"/>
</dbReference>
<dbReference type="AlphaFoldDB" id="A0A6G7XCY8"/>
<sequence>MNRTATHPPRTSHNQQLGARGETIAAGYLEGLGFRILERNWRNSSGELDIIARDGGTLVAVEVKTRSGTGYGNPLEAITVQKMTRLRRLLLDWVRAAGMRGAELRVDAVGITLRGDERPRIDHLRGIS</sequence>
<dbReference type="EMBL" id="CP049863">
    <property type="protein sequence ID" value="QIK62238.1"/>
    <property type="molecule type" value="Genomic_DNA"/>
</dbReference>
<dbReference type="RefSeq" id="WP_166288521.1">
    <property type="nucleotide sequence ID" value="NZ_CP049863.1"/>
</dbReference>
<dbReference type="NCBIfam" id="NF009154">
    <property type="entry name" value="PRK12497.3-3"/>
    <property type="match status" value="1"/>
</dbReference>
<dbReference type="InterPro" id="IPR011335">
    <property type="entry name" value="Restrct_endonuc-II-like"/>
</dbReference>
<dbReference type="Proteomes" id="UP000502677">
    <property type="component" value="Chromosome"/>
</dbReference>
<evidence type="ECO:0000313" key="4">
    <source>
        <dbReference type="Proteomes" id="UP000502677"/>
    </source>
</evidence>
<dbReference type="Gene3D" id="3.40.1350.10">
    <property type="match status" value="1"/>
</dbReference>
<name>A0A6G7XCY8_9MICO</name>
<dbReference type="SUPFAM" id="SSF52980">
    <property type="entry name" value="Restriction endonuclease-like"/>
    <property type="match status" value="1"/>
</dbReference>
<comment type="similarity">
    <text evidence="1 2">Belongs to the UPF0102 family.</text>
</comment>
<evidence type="ECO:0000256" key="1">
    <source>
        <dbReference type="ARBA" id="ARBA00006738"/>
    </source>
</evidence>
<evidence type="ECO:0000313" key="3">
    <source>
        <dbReference type="EMBL" id="QIK62238.1"/>
    </source>
</evidence>
<accession>A0A6G7XCY8</accession>
<dbReference type="GO" id="GO:0003676">
    <property type="term" value="F:nucleic acid binding"/>
    <property type="evidence" value="ECO:0007669"/>
    <property type="project" value="InterPro"/>
</dbReference>
<dbReference type="HAMAP" id="MF_00048">
    <property type="entry name" value="UPF0102"/>
    <property type="match status" value="1"/>
</dbReference>